<proteinExistence type="predicted"/>
<accession>A0A1S0TXZ6</accession>
<protein>
    <submittedName>
        <fullName evidence="1">Uncharacterized protein</fullName>
    </submittedName>
</protein>
<dbReference type="EMBL" id="JH712074">
    <property type="protein sequence ID" value="EFO22200.1"/>
    <property type="molecule type" value="Genomic_DNA"/>
</dbReference>
<dbReference type="InParanoid" id="A0A1S0TXZ6"/>
<dbReference type="AlphaFoldDB" id="A0A1S0TXZ6"/>
<organism evidence="1">
    <name type="scientific">Loa loa</name>
    <name type="common">Eye worm</name>
    <name type="synonym">Filaria loa</name>
    <dbReference type="NCBI Taxonomy" id="7209"/>
    <lineage>
        <taxon>Eukaryota</taxon>
        <taxon>Metazoa</taxon>
        <taxon>Ecdysozoa</taxon>
        <taxon>Nematoda</taxon>
        <taxon>Chromadorea</taxon>
        <taxon>Rhabditida</taxon>
        <taxon>Spirurina</taxon>
        <taxon>Spiruromorpha</taxon>
        <taxon>Filarioidea</taxon>
        <taxon>Onchocercidae</taxon>
        <taxon>Loa</taxon>
    </lineage>
</organism>
<gene>
    <name evidence="1" type="ORF">LOAG_06289</name>
</gene>
<dbReference type="CTD" id="9943701"/>
<evidence type="ECO:0000313" key="1">
    <source>
        <dbReference type="EMBL" id="EFO22200.1"/>
    </source>
</evidence>
<reference evidence="1" key="1">
    <citation type="submission" date="2012-04" db="EMBL/GenBank/DDBJ databases">
        <title>The Genome Sequence of Loa loa.</title>
        <authorList>
            <consortium name="The Broad Institute Genome Sequencing Platform"/>
            <consortium name="Broad Institute Genome Sequencing Center for Infectious Disease"/>
            <person name="Nutman T.B."/>
            <person name="Fink D.L."/>
            <person name="Russ C."/>
            <person name="Young S."/>
            <person name="Zeng Q."/>
            <person name="Gargeya S."/>
            <person name="Alvarado L."/>
            <person name="Berlin A."/>
            <person name="Chapman S.B."/>
            <person name="Chen Z."/>
            <person name="Freedman E."/>
            <person name="Gellesch M."/>
            <person name="Goldberg J."/>
            <person name="Griggs A."/>
            <person name="Gujja S."/>
            <person name="Heilman E.R."/>
            <person name="Heiman D."/>
            <person name="Howarth C."/>
            <person name="Mehta T."/>
            <person name="Neiman D."/>
            <person name="Pearson M."/>
            <person name="Roberts A."/>
            <person name="Saif S."/>
            <person name="Shea T."/>
            <person name="Shenoy N."/>
            <person name="Sisk P."/>
            <person name="Stolte C."/>
            <person name="Sykes S."/>
            <person name="White J."/>
            <person name="Yandava C."/>
            <person name="Haas B."/>
            <person name="Henn M.R."/>
            <person name="Nusbaum C."/>
            <person name="Birren B."/>
        </authorList>
    </citation>
    <scope>NUCLEOTIDE SEQUENCE [LARGE SCALE GENOMIC DNA]</scope>
</reference>
<sequence length="86" mass="9681">MCFEPEDSTEDAAGATDEETVGITEVDAVVTDDGTDSSWENSDGLLLVIIVAFKLQLHSCRNFDPYSPLLHYLEPYIVWINFRLLK</sequence>
<dbReference type="RefSeq" id="XP_003141873.1">
    <property type="nucleotide sequence ID" value="XM_003141825.1"/>
</dbReference>
<name>A0A1S0TXZ6_LOALO</name>
<dbReference type="KEGG" id="loa:LOAG_06289"/>
<dbReference type="GeneID" id="9943701"/>